<proteinExistence type="inferred from homology"/>
<gene>
    <name evidence="6" type="ORF">B5F17_10555</name>
</gene>
<dbReference type="InterPro" id="IPR036390">
    <property type="entry name" value="WH_DNA-bd_sf"/>
</dbReference>
<reference evidence="7" key="1">
    <citation type="submission" date="2017-04" db="EMBL/GenBank/DDBJ databases">
        <title>Function of individual gut microbiota members based on whole genome sequencing of pure cultures obtained from chicken caecum.</title>
        <authorList>
            <person name="Medvecky M."/>
            <person name="Cejkova D."/>
            <person name="Polansky O."/>
            <person name="Karasova D."/>
            <person name="Kubasova T."/>
            <person name="Cizek A."/>
            <person name="Rychlik I."/>
        </authorList>
    </citation>
    <scope>NUCLEOTIDE SEQUENCE [LARGE SCALE GENOMIC DNA]</scope>
    <source>
        <strain evidence="7">An180</strain>
    </source>
</reference>
<dbReference type="InterPro" id="IPR000847">
    <property type="entry name" value="LysR_HTH_N"/>
</dbReference>
<dbReference type="GO" id="GO:0003677">
    <property type="term" value="F:DNA binding"/>
    <property type="evidence" value="ECO:0007669"/>
    <property type="project" value="UniProtKB-KW"/>
</dbReference>
<dbReference type="CDD" id="cd05466">
    <property type="entry name" value="PBP2_LTTR_substrate"/>
    <property type="match status" value="1"/>
</dbReference>
<evidence type="ECO:0000256" key="4">
    <source>
        <dbReference type="ARBA" id="ARBA00023163"/>
    </source>
</evidence>
<dbReference type="GO" id="GO:0032993">
    <property type="term" value="C:protein-DNA complex"/>
    <property type="evidence" value="ECO:0007669"/>
    <property type="project" value="TreeGrafter"/>
</dbReference>
<name>A0A1Y4L9C4_9FIRM</name>
<organism evidence="6 7">
    <name type="scientific">Butyricicoccus pullicaecorum</name>
    <dbReference type="NCBI Taxonomy" id="501571"/>
    <lineage>
        <taxon>Bacteria</taxon>
        <taxon>Bacillati</taxon>
        <taxon>Bacillota</taxon>
        <taxon>Clostridia</taxon>
        <taxon>Eubacteriales</taxon>
        <taxon>Butyricicoccaceae</taxon>
        <taxon>Butyricicoccus</taxon>
    </lineage>
</organism>
<dbReference type="InterPro" id="IPR005119">
    <property type="entry name" value="LysR_subst-bd"/>
</dbReference>
<dbReference type="EMBL" id="NFKK01000013">
    <property type="protein sequence ID" value="OUP52079.1"/>
    <property type="molecule type" value="Genomic_DNA"/>
</dbReference>
<accession>A0A1Y4L9C4</accession>
<comment type="similarity">
    <text evidence="1">Belongs to the LysR transcriptional regulatory family.</text>
</comment>
<evidence type="ECO:0000256" key="2">
    <source>
        <dbReference type="ARBA" id="ARBA00023015"/>
    </source>
</evidence>
<sequence length="293" mass="32292">MELKQLQYFVTSVDLGSFKKAADALYTTQPHVSKTIKALEDELGLTLFDRHPVGVTITEAGKQVYTHASDILRRCGQIAQVEADGGCEPLHVAATPSGFLADLTAKFCRDRQALDLRYHEGSMEDILQKLHRHEANLGLVALTRRKLAGFGQIIDKKRLTLEVLCEDSPCLFVGADHPLRQTGSVDAAALRTLSFIQPPDGLFALQPSALIGQDADSPGRIQTNSPLLSRRLTETGAACMIGCRWMFPEDCTLHPVTIARCEERICLGLVKRGRGELSNAEREFVAFLRQQLP</sequence>
<evidence type="ECO:0000259" key="5">
    <source>
        <dbReference type="PROSITE" id="PS50931"/>
    </source>
</evidence>
<dbReference type="GO" id="GO:0003700">
    <property type="term" value="F:DNA-binding transcription factor activity"/>
    <property type="evidence" value="ECO:0007669"/>
    <property type="project" value="InterPro"/>
</dbReference>
<dbReference type="PROSITE" id="PS50931">
    <property type="entry name" value="HTH_LYSR"/>
    <property type="match status" value="1"/>
</dbReference>
<dbReference type="SUPFAM" id="SSF46785">
    <property type="entry name" value="Winged helix' DNA-binding domain"/>
    <property type="match status" value="1"/>
</dbReference>
<dbReference type="Pfam" id="PF00126">
    <property type="entry name" value="HTH_1"/>
    <property type="match status" value="1"/>
</dbReference>
<evidence type="ECO:0000313" key="6">
    <source>
        <dbReference type="EMBL" id="OUP52079.1"/>
    </source>
</evidence>
<dbReference type="FunFam" id="1.10.10.10:FF:000001">
    <property type="entry name" value="LysR family transcriptional regulator"/>
    <property type="match status" value="1"/>
</dbReference>
<dbReference type="Gene3D" id="1.10.10.10">
    <property type="entry name" value="Winged helix-like DNA-binding domain superfamily/Winged helix DNA-binding domain"/>
    <property type="match status" value="1"/>
</dbReference>
<dbReference type="SUPFAM" id="SSF53850">
    <property type="entry name" value="Periplasmic binding protein-like II"/>
    <property type="match status" value="1"/>
</dbReference>
<dbReference type="InterPro" id="IPR036388">
    <property type="entry name" value="WH-like_DNA-bd_sf"/>
</dbReference>
<evidence type="ECO:0000256" key="1">
    <source>
        <dbReference type="ARBA" id="ARBA00009437"/>
    </source>
</evidence>
<feature type="domain" description="HTH lysR-type" evidence="5">
    <location>
        <begin position="1"/>
        <end position="58"/>
    </location>
</feature>
<dbReference type="Pfam" id="PF03466">
    <property type="entry name" value="LysR_substrate"/>
    <property type="match status" value="1"/>
</dbReference>
<dbReference type="PRINTS" id="PR00039">
    <property type="entry name" value="HTHLYSR"/>
</dbReference>
<evidence type="ECO:0000256" key="3">
    <source>
        <dbReference type="ARBA" id="ARBA00023125"/>
    </source>
</evidence>
<dbReference type="AlphaFoldDB" id="A0A1Y4L9C4"/>
<keyword evidence="4" id="KW-0804">Transcription</keyword>
<dbReference type="Gene3D" id="3.40.190.290">
    <property type="match status" value="1"/>
</dbReference>
<keyword evidence="2" id="KW-0805">Transcription regulation</keyword>
<dbReference type="PANTHER" id="PTHR30346">
    <property type="entry name" value="TRANSCRIPTIONAL DUAL REGULATOR HCAR-RELATED"/>
    <property type="match status" value="1"/>
</dbReference>
<evidence type="ECO:0000313" key="7">
    <source>
        <dbReference type="Proteomes" id="UP000195897"/>
    </source>
</evidence>
<dbReference type="RefSeq" id="WP_087373667.1">
    <property type="nucleotide sequence ID" value="NZ_NFKK01000013.1"/>
</dbReference>
<comment type="caution">
    <text evidence="6">The sequence shown here is derived from an EMBL/GenBank/DDBJ whole genome shotgun (WGS) entry which is preliminary data.</text>
</comment>
<dbReference type="Proteomes" id="UP000195897">
    <property type="component" value="Unassembled WGS sequence"/>
</dbReference>
<protein>
    <recommendedName>
        <fullName evidence="5">HTH lysR-type domain-containing protein</fullName>
    </recommendedName>
</protein>
<keyword evidence="3" id="KW-0238">DNA-binding</keyword>
<dbReference type="PANTHER" id="PTHR30346:SF9">
    <property type="entry name" value="LYSR FAMILY TRANSCRIPTIONAL REGULATOR"/>
    <property type="match status" value="1"/>
</dbReference>